<keyword evidence="1" id="KW-0238">DNA-binding</keyword>
<dbReference type="SUPFAM" id="SSF53041">
    <property type="entry name" value="Resolvase-like"/>
    <property type="match status" value="1"/>
</dbReference>
<keyword evidence="2" id="KW-0233">DNA recombination</keyword>
<dbReference type="Proteomes" id="UP000219335">
    <property type="component" value="Unassembled WGS sequence"/>
</dbReference>
<dbReference type="GO" id="GO:0000150">
    <property type="term" value="F:DNA strand exchange activity"/>
    <property type="evidence" value="ECO:0007669"/>
    <property type="project" value="InterPro"/>
</dbReference>
<evidence type="ECO:0000256" key="2">
    <source>
        <dbReference type="ARBA" id="ARBA00023172"/>
    </source>
</evidence>
<dbReference type="PANTHER" id="PTHR30461:SF2">
    <property type="entry name" value="SERINE RECOMBINASE PINE-RELATED"/>
    <property type="match status" value="1"/>
</dbReference>
<dbReference type="InterPro" id="IPR006119">
    <property type="entry name" value="Resolv_N"/>
</dbReference>
<proteinExistence type="predicted"/>
<name>A0A286AJL3_9PROT</name>
<dbReference type="CDD" id="cd03768">
    <property type="entry name" value="SR_ResInv"/>
    <property type="match status" value="1"/>
</dbReference>
<evidence type="ECO:0000256" key="1">
    <source>
        <dbReference type="ARBA" id="ARBA00023125"/>
    </source>
</evidence>
<reference evidence="4 5" key="1">
    <citation type="submission" date="2017-09" db="EMBL/GenBank/DDBJ databases">
        <authorList>
            <person name="Ehlers B."/>
            <person name="Leendertz F.H."/>
        </authorList>
    </citation>
    <scope>NUCLEOTIDE SEQUENCE [LARGE SCALE GENOMIC DNA]</scope>
    <source>
        <strain evidence="4 5">Nm42</strain>
    </source>
</reference>
<dbReference type="AlphaFoldDB" id="A0A286AJL3"/>
<dbReference type="InterPro" id="IPR036162">
    <property type="entry name" value="Resolvase-like_N_sf"/>
</dbReference>
<evidence type="ECO:0000259" key="3">
    <source>
        <dbReference type="PROSITE" id="PS51736"/>
    </source>
</evidence>
<evidence type="ECO:0000313" key="4">
    <source>
        <dbReference type="EMBL" id="SOD22091.1"/>
    </source>
</evidence>
<accession>A0A286AJL3</accession>
<dbReference type="InterPro" id="IPR050639">
    <property type="entry name" value="SSR_resolvase"/>
</dbReference>
<dbReference type="PANTHER" id="PTHR30461">
    <property type="entry name" value="DNA-INVERTASE FROM LAMBDOID PROPHAGE"/>
    <property type="match status" value="1"/>
</dbReference>
<dbReference type="RefSeq" id="WP_176492780.1">
    <property type="nucleotide sequence ID" value="NZ_OCMU01000003.1"/>
</dbReference>
<evidence type="ECO:0000313" key="5">
    <source>
        <dbReference type="Proteomes" id="UP000219335"/>
    </source>
</evidence>
<dbReference type="Pfam" id="PF00239">
    <property type="entry name" value="Resolvase"/>
    <property type="match status" value="1"/>
</dbReference>
<sequence>MLIGYARVSTLIKIRSTRSMPLMKPDAKDIYGKIFGANKKRKQLQEALDYRLEGDMLVVLKLSRLTRSLTQVISTVKDLEEWQIGLKVITQNIDTSTPEGRLFFYMNAAFDQFQRKIIVENTQAGLKSARKNGRIGSRPTLMTDERIRAAQSMLKNPIGSFVHLWDLTLSCENSNGFFKKTP</sequence>
<organism evidence="4 5">
    <name type="scientific">Nitrosomonas ureae</name>
    <dbReference type="NCBI Taxonomy" id="44577"/>
    <lineage>
        <taxon>Bacteria</taxon>
        <taxon>Pseudomonadati</taxon>
        <taxon>Pseudomonadota</taxon>
        <taxon>Betaproteobacteria</taxon>
        <taxon>Nitrosomonadales</taxon>
        <taxon>Nitrosomonadaceae</taxon>
        <taxon>Nitrosomonas</taxon>
    </lineage>
</organism>
<dbReference type="SMART" id="SM00857">
    <property type="entry name" value="Resolvase"/>
    <property type="match status" value="1"/>
</dbReference>
<dbReference type="GO" id="GO:0003677">
    <property type="term" value="F:DNA binding"/>
    <property type="evidence" value="ECO:0007669"/>
    <property type="project" value="UniProtKB-KW"/>
</dbReference>
<dbReference type="EMBL" id="OCMU01000003">
    <property type="protein sequence ID" value="SOD22091.1"/>
    <property type="molecule type" value="Genomic_DNA"/>
</dbReference>
<gene>
    <name evidence="4" type="ORF">SAMN06297164_3344</name>
</gene>
<dbReference type="PROSITE" id="PS51736">
    <property type="entry name" value="RECOMBINASES_3"/>
    <property type="match status" value="1"/>
</dbReference>
<protein>
    <submittedName>
        <fullName evidence="4">Site-specific DNA recombinase</fullName>
    </submittedName>
</protein>
<dbReference type="Gene3D" id="3.40.50.1390">
    <property type="entry name" value="Resolvase, N-terminal catalytic domain"/>
    <property type="match status" value="1"/>
</dbReference>
<feature type="domain" description="Resolvase/invertase-type recombinase catalytic" evidence="3">
    <location>
        <begin position="1"/>
        <end position="133"/>
    </location>
</feature>